<evidence type="ECO:0000256" key="7">
    <source>
        <dbReference type="ARBA" id="ARBA00023136"/>
    </source>
</evidence>
<dbReference type="InterPro" id="IPR014314">
    <property type="entry name" value="Succ_DH_cytb556"/>
</dbReference>
<keyword evidence="4" id="KW-0479">Metal-binding</keyword>
<comment type="caution">
    <text evidence="8">The sequence shown here is derived from an EMBL/GenBank/DDBJ whole genome shotgun (WGS) entry which is preliminary data.</text>
</comment>
<evidence type="ECO:0000256" key="2">
    <source>
        <dbReference type="ARBA" id="ARBA00022617"/>
    </source>
</evidence>
<dbReference type="SUPFAM" id="SSF81343">
    <property type="entry name" value="Fumarate reductase respiratory complex transmembrane subunits"/>
    <property type="match status" value="1"/>
</dbReference>
<keyword evidence="9" id="KW-1185">Reference proteome</keyword>
<dbReference type="AlphaFoldDB" id="A0A2G8S311"/>
<dbReference type="Pfam" id="PF01127">
    <property type="entry name" value="Sdh_cyt"/>
    <property type="match status" value="1"/>
</dbReference>
<reference evidence="8 9" key="1">
    <citation type="journal article" date="2015" name="Sci. Rep.">
        <title>Chromosome-level genome map provides insights into diverse defense mechanisms in the medicinal fungus Ganoderma sinense.</title>
        <authorList>
            <person name="Zhu Y."/>
            <person name="Xu J."/>
            <person name="Sun C."/>
            <person name="Zhou S."/>
            <person name="Xu H."/>
            <person name="Nelson D.R."/>
            <person name="Qian J."/>
            <person name="Song J."/>
            <person name="Luo H."/>
            <person name="Xiang L."/>
            <person name="Li Y."/>
            <person name="Xu Z."/>
            <person name="Ji A."/>
            <person name="Wang L."/>
            <person name="Lu S."/>
            <person name="Hayward A."/>
            <person name="Sun W."/>
            <person name="Li X."/>
            <person name="Schwartz D.C."/>
            <person name="Wang Y."/>
            <person name="Chen S."/>
        </authorList>
    </citation>
    <scope>NUCLEOTIDE SEQUENCE [LARGE SCALE GENOMIC DNA]</scope>
    <source>
        <strain evidence="8 9">ZZ0214-1</strain>
    </source>
</reference>
<dbReference type="EMBL" id="AYKW01000028">
    <property type="protein sequence ID" value="PIL28134.1"/>
    <property type="molecule type" value="Genomic_DNA"/>
</dbReference>
<dbReference type="NCBIfam" id="TIGR02970">
    <property type="entry name" value="succ_dehyd_cytB"/>
    <property type="match status" value="1"/>
</dbReference>
<dbReference type="GO" id="GO:0009055">
    <property type="term" value="F:electron transfer activity"/>
    <property type="evidence" value="ECO:0007669"/>
    <property type="project" value="InterPro"/>
</dbReference>
<evidence type="ECO:0000313" key="9">
    <source>
        <dbReference type="Proteomes" id="UP000230002"/>
    </source>
</evidence>
<dbReference type="Gene3D" id="1.20.1300.10">
    <property type="entry name" value="Fumarate reductase/succinate dehydrogenase, transmembrane subunit"/>
    <property type="match status" value="1"/>
</dbReference>
<dbReference type="InterPro" id="IPR000701">
    <property type="entry name" value="SuccDH_FuR_B_TM-su"/>
</dbReference>
<dbReference type="GO" id="GO:0006121">
    <property type="term" value="P:mitochondrial electron transport, succinate to ubiquinone"/>
    <property type="evidence" value="ECO:0007669"/>
    <property type="project" value="TreeGrafter"/>
</dbReference>
<gene>
    <name evidence="8" type="ORF">GSI_09785</name>
</gene>
<sequence>MLAYRALGLGPALRQAALNPRNVARNPALRNLVARRFVQTESLPPSAAQAILNKQRLLRPSSPHFTIYQPQLTWLGSIANRVTGAGFSVLLYGYALAYLVAPETFSSANVVELIASLPEAVKYAGKVILAAPFAFHSLNGLRHLGWDMGRFLTLKGAYSSGYAVLGATAVSTIALVLL</sequence>
<dbReference type="PANTHER" id="PTHR10978:SF5">
    <property type="entry name" value="SUCCINATE DEHYDROGENASE CYTOCHROME B560 SUBUNIT, MITOCHONDRIAL"/>
    <property type="match status" value="1"/>
</dbReference>
<comment type="subcellular location">
    <subcellularLocation>
        <location evidence="1">Membrane</location>
        <topology evidence="1">Multi-pass membrane protein</topology>
    </subcellularLocation>
</comment>
<organism evidence="8 9">
    <name type="scientific">Ganoderma sinense ZZ0214-1</name>
    <dbReference type="NCBI Taxonomy" id="1077348"/>
    <lineage>
        <taxon>Eukaryota</taxon>
        <taxon>Fungi</taxon>
        <taxon>Dikarya</taxon>
        <taxon>Basidiomycota</taxon>
        <taxon>Agaricomycotina</taxon>
        <taxon>Agaricomycetes</taxon>
        <taxon>Polyporales</taxon>
        <taxon>Polyporaceae</taxon>
        <taxon>Ganoderma</taxon>
    </lineage>
</organism>
<dbReference type="GO" id="GO:0005739">
    <property type="term" value="C:mitochondrion"/>
    <property type="evidence" value="ECO:0007669"/>
    <property type="project" value="GOC"/>
</dbReference>
<dbReference type="GO" id="GO:0046872">
    <property type="term" value="F:metal ion binding"/>
    <property type="evidence" value="ECO:0007669"/>
    <property type="project" value="UniProtKB-KW"/>
</dbReference>
<dbReference type="InterPro" id="IPR018495">
    <property type="entry name" value="Succ_DH_cyt_bsu_CS"/>
</dbReference>
<proteinExistence type="predicted"/>
<keyword evidence="2" id="KW-0349">Heme</keyword>
<dbReference type="OrthoDB" id="588261at2759"/>
<accession>A0A2G8S311</accession>
<dbReference type="STRING" id="1077348.A0A2G8S311"/>
<dbReference type="FunFam" id="1.20.1300.10:FF:000011">
    <property type="entry name" value="Succinate dehydrogenase cytochrome b560 subunit"/>
    <property type="match status" value="1"/>
</dbReference>
<evidence type="ECO:0000256" key="4">
    <source>
        <dbReference type="ARBA" id="ARBA00022723"/>
    </source>
</evidence>
<protein>
    <submittedName>
        <fullName evidence="8">Uncharacterized protein</fullName>
    </submittedName>
</protein>
<evidence type="ECO:0000256" key="1">
    <source>
        <dbReference type="ARBA" id="ARBA00004141"/>
    </source>
</evidence>
<dbReference type="InterPro" id="IPR034804">
    <property type="entry name" value="SQR/QFR_C/D"/>
</dbReference>
<keyword evidence="3" id="KW-0812">Transmembrane</keyword>
<evidence type="ECO:0000256" key="5">
    <source>
        <dbReference type="ARBA" id="ARBA00022989"/>
    </source>
</evidence>
<name>A0A2G8S311_9APHY</name>
<dbReference type="PROSITE" id="PS01001">
    <property type="entry name" value="SDH_CYT_2"/>
    <property type="match status" value="1"/>
</dbReference>
<keyword evidence="5" id="KW-1133">Transmembrane helix</keyword>
<dbReference type="GO" id="GO:0016020">
    <property type="term" value="C:membrane"/>
    <property type="evidence" value="ECO:0007669"/>
    <property type="project" value="UniProtKB-SubCell"/>
</dbReference>
<keyword evidence="7" id="KW-0472">Membrane</keyword>
<evidence type="ECO:0000256" key="3">
    <source>
        <dbReference type="ARBA" id="ARBA00022692"/>
    </source>
</evidence>
<dbReference type="Proteomes" id="UP000230002">
    <property type="component" value="Unassembled WGS sequence"/>
</dbReference>
<evidence type="ECO:0000313" key="8">
    <source>
        <dbReference type="EMBL" id="PIL28134.1"/>
    </source>
</evidence>
<dbReference type="CDD" id="cd03499">
    <property type="entry name" value="SQR_TypeC_SdhC"/>
    <property type="match status" value="1"/>
</dbReference>
<dbReference type="PANTHER" id="PTHR10978">
    <property type="entry name" value="SUCCINATE DEHYDROGENASE CYTOCHROME B560 SUBUNIT"/>
    <property type="match status" value="1"/>
</dbReference>
<keyword evidence="6" id="KW-0408">Iron</keyword>
<dbReference type="GO" id="GO:0006099">
    <property type="term" value="P:tricarboxylic acid cycle"/>
    <property type="evidence" value="ECO:0007669"/>
    <property type="project" value="InterPro"/>
</dbReference>
<evidence type="ECO:0000256" key="6">
    <source>
        <dbReference type="ARBA" id="ARBA00023004"/>
    </source>
</evidence>